<keyword evidence="2 9" id="KW-1003">Cell membrane</keyword>
<evidence type="ECO:0000256" key="5">
    <source>
        <dbReference type="ARBA" id="ARBA00022750"/>
    </source>
</evidence>
<keyword evidence="3 9" id="KW-0645">Protease</keyword>
<dbReference type="PRINTS" id="PR00781">
    <property type="entry name" value="LIPOSIGPTASE"/>
</dbReference>
<dbReference type="GO" id="GO:0004190">
    <property type="term" value="F:aspartic-type endopeptidase activity"/>
    <property type="evidence" value="ECO:0007669"/>
    <property type="project" value="UniProtKB-UniRule"/>
</dbReference>
<evidence type="ECO:0000256" key="7">
    <source>
        <dbReference type="ARBA" id="ARBA00022989"/>
    </source>
</evidence>
<keyword evidence="5 9" id="KW-0064">Aspartyl protease</keyword>
<protein>
    <recommendedName>
        <fullName evidence="9">Lipoprotein signal peptidase</fullName>
        <ecNumber evidence="9">3.4.23.36</ecNumber>
    </recommendedName>
    <alternativeName>
        <fullName evidence="9">Prolipoprotein signal peptidase</fullName>
    </alternativeName>
    <alternativeName>
        <fullName evidence="9">Signal peptidase II</fullName>
        <shortName evidence="9">SPase II</shortName>
    </alternativeName>
</protein>
<comment type="subcellular location">
    <subcellularLocation>
        <location evidence="9">Cell membrane</location>
        <topology evidence="9">Multi-pass membrane protein</topology>
    </subcellularLocation>
</comment>
<dbReference type="EC" id="3.4.23.36" evidence="9"/>
<keyword evidence="12" id="KW-1185">Reference proteome</keyword>
<name>A0AAE3M4B9_9BACT</name>
<dbReference type="PANTHER" id="PTHR33695:SF1">
    <property type="entry name" value="LIPOPROTEIN SIGNAL PEPTIDASE"/>
    <property type="match status" value="1"/>
</dbReference>
<evidence type="ECO:0000256" key="4">
    <source>
        <dbReference type="ARBA" id="ARBA00022692"/>
    </source>
</evidence>
<evidence type="ECO:0000256" key="8">
    <source>
        <dbReference type="ARBA" id="ARBA00023136"/>
    </source>
</evidence>
<dbReference type="GO" id="GO:0005886">
    <property type="term" value="C:plasma membrane"/>
    <property type="evidence" value="ECO:0007669"/>
    <property type="project" value="UniProtKB-SubCell"/>
</dbReference>
<dbReference type="Proteomes" id="UP001209229">
    <property type="component" value="Unassembled WGS sequence"/>
</dbReference>
<comment type="caution">
    <text evidence="11">The sequence shown here is derived from an EMBL/GenBank/DDBJ whole genome shotgun (WGS) entry which is preliminary data.</text>
</comment>
<keyword evidence="7 9" id="KW-1133">Transmembrane helix</keyword>
<gene>
    <name evidence="9" type="primary">lspA</name>
    <name evidence="11" type="ORF">OM075_09850</name>
</gene>
<feature type="transmembrane region" description="Helical" evidence="9">
    <location>
        <begin position="70"/>
        <end position="90"/>
    </location>
</feature>
<comment type="pathway">
    <text evidence="9">Protein modification; lipoprotein biosynthesis (signal peptide cleavage).</text>
</comment>
<feature type="transmembrane region" description="Helical" evidence="9">
    <location>
        <begin position="178"/>
        <end position="201"/>
    </location>
</feature>
<comment type="catalytic activity">
    <reaction evidence="9">
        <text>Release of signal peptides from bacterial membrane prolipoproteins. Hydrolyzes -Xaa-Yaa-Zaa-|-(S,diacylglyceryl)Cys-, in which Xaa is hydrophobic (preferably Leu), and Yaa (Ala or Ser) and Zaa (Gly or Ala) have small, neutral side chains.</text>
        <dbReference type="EC" id="3.4.23.36"/>
    </reaction>
</comment>
<comment type="similarity">
    <text evidence="1 9 10">Belongs to the peptidase A8 family.</text>
</comment>
<evidence type="ECO:0000256" key="9">
    <source>
        <dbReference type="HAMAP-Rule" id="MF_00161"/>
    </source>
</evidence>
<dbReference type="GO" id="GO:0006508">
    <property type="term" value="P:proteolysis"/>
    <property type="evidence" value="ECO:0007669"/>
    <property type="project" value="UniProtKB-KW"/>
</dbReference>
<sequence length="207" mass="23404">MAKNHSGMHSFLKKPFVIVLLVLFIDQALKIWVKTHMMIGQEYKIIGDWFIIHFIENNGMAFGMELAGKFGKIILSVFRIVAVVGIAYYLKQLSKKDVPYGLIFSISLVLAGAIGNIIDSAFYGMIFNDSYPQVASLFPAEGGYSSFLHGKVVDMFYFPIVEGNFPSWIPKWGGEHFIFFRPVFNVADSAITIGIAIILIFHRKYFK</sequence>
<evidence type="ECO:0000256" key="10">
    <source>
        <dbReference type="RuleBase" id="RU004181"/>
    </source>
</evidence>
<evidence type="ECO:0000256" key="2">
    <source>
        <dbReference type="ARBA" id="ARBA00022475"/>
    </source>
</evidence>
<evidence type="ECO:0000256" key="1">
    <source>
        <dbReference type="ARBA" id="ARBA00006139"/>
    </source>
</evidence>
<evidence type="ECO:0000256" key="3">
    <source>
        <dbReference type="ARBA" id="ARBA00022670"/>
    </source>
</evidence>
<dbReference type="AlphaFoldDB" id="A0AAE3M4B9"/>
<dbReference type="HAMAP" id="MF_00161">
    <property type="entry name" value="LspA"/>
    <property type="match status" value="1"/>
</dbReference>
<dbReference type="EMBL" id="JAPDPJ010000018">
    <property type="protein sequence ID" value="MCW3786771.1"/>
    <property type="molecule type" value="Genomic_DNA"/>
</dbReference>
<comment type="caution">
    <text evidence="9">Lacks conserved residue(s) required for the propagation of feature annotation.</text>
</comment>
<keyword evidence="4 9" id="KW-0812">Transmembrane</keyword>
<dbReference type="RefSeq" id="WP_301190335.1">
    <property type="nucleotide sequence ID" value="NZ_JAPDPJ010000018.1"/>
</dbReference>
<evidence type="ECO:0000313" key="12">
    <source>
        <dbReference type="Proteomes" id="UP001209229"/>
    </source>
</evidence>
<dbReference type="Pfam" id="PF01252">
    <property type="entry name" value="Peptidase_A8"/>
    <property type="match status" value="1"/>
</dbReference>
<organism evidence="11 12">
    <name type="scientific">Plebeiibacterium sediminum</name>
    <dbReference type="NCBI Taxonomy" id="2992112"/>
    <lineage>
        <taxon>Bacteria</taxon>
        <taxon>Pseudomonadati</taxon>
        <taxon>Bacteroidota</taxon>
        <taxon>Bacteroidia</taxon>
        <taxon>Marinilabiliales</taxon>
        <taxon>Marinilabiliaceae</taxon>
        <taxon>Plebeiibacterium</taxon>
    </lineage>
</organism>
<keyword evidence="6 9" id="KW-0378">Hydrolase</keyword>
<dbReference type="NCBIfam" id="NF011369">
    <property type="entry name" value="PRK14788.1"/>
    <property type="match status" value="1"/>
</dbReference>
<dbReference type="InterPro" id="IPR001872">
    <property type="entry name" value="Peptidase_A8"/>
</dbReference>
<reference evidence="11" key="1">
    <citation type="submission" date="2022-10" db="EMBL/GenBank/DDBJ databases">
        <authorList>
            <person name="Yu W.X."/>
        </authorList>
    </citation>
    <scope>NUCLEOTIDE SEQUENCE</scope>
    <source>
        <strain evidence="11">AAT</strain>
    </source>
</reference>
<feature type="active site" evidence="9">
    <location>
        <position position="188"/>
    </location>
</feature>
<proteinExistence type="inferred from homology"/>
<feature type="active site" evidence="9">
    <location>
        <position position="154"/>
    </location>
</feature>
<accession>A0AAE3M4B9</accession>
<keyword evidence="11" id="KW-0449">Lipoprotein</keyword>
<dbReference type="PANTHER" id="PTHR33695">
    <property type="entry name" value="LIPOPROTEIN SIGNAL PEPTIDASE"/>
    <property type="match status" value="1"/>
</dbReference>
<comment type="function">
    <text evidence="9">This protein specifically catalyzes the removal of signal peptides from prolipoproteins.</text>
</comment>
<keyword evidence="8 9" id="KW-0472">Membrane</keyword>
<evidence type="ECO:0000313" key="11">
    <source>
        <dbReference type="EMBL" id="MCW3786771.1"/>
    </source>
</evidence>
<evidence type="ECO:0000256" key="6">
    <source>
        <dbReference type="ARBA" id="ARBA00022801"/>
    </source>
</evidence>
<feature type="transmembrane region" description="Helical" evidence="9">
    <location>
        <begin position="102"/>
        <end position="126"/>
    </location>
</feature>